<dbReference type="Pfam" id="PF00106">
    <property type="entry name" value="adh_short"/>
    <property type="match status" value="1"/>
</dbReference>
<evidence type="ECO:0000256" key="2">
    <source>
        <dbReference type="ARBA" id="ARBA00023002"/>
    </source>
</evidence>
<dbReference type="CDD" id="cd04301">
    <property type="entry name" value="NAT_SF"/>
    <property type="match status" value="1"/>
</dbReference>
<evidence type="ECO:0000256" key="1">
    <source>
        <dbReference type="ARBA" id="ARBA00006484"/>
    </source>
</evidence>
<keyword evidence="5" id="KW-1185">Reference proteome</keyword>
<dbReference type="PROSITE" id="PS51186">
    <property type="entry name" value="GNAT"/>
    <property type="match status" value="1"/>
</dbReference>
<dbReference type="EMBL" id="LSRX01000187">
    <property type="protein sequence ID" value="OLQ05366.1"/>
    <property type="molecule type" value="Genomic_DNA"/>
</dbReference>
<comment type="similarity">
    <text evidence="1">Belongs to the short-chain dehydrogenases/reductases (SDR) family.</text>
</comment>
<dbReference type="PANTHER" id="PTHR24320">
    <property type="entry name" value="RETINOL DEHYDROGENASE"/>
    <property type="match status" value="1"/>
</dbReference>
<reference evidence="4 5" key="1">
    <citation type="submission" date="2016-02" db="EMBL/GenBank/DDBJ databases">
        <title>Genome analysis of coral dinoflagellate symbionts highlights evolutionary adaptations to a symbiotic lifestyle.</title>
        <authorList>
            <person name="Aranda M."/>
            <person name="Li Y."/>
            <person name="Liew Y.J."/>
            <person name="Baumgarten S."/>
            <person name="Simakov O."/>
            <person name="Wilson M."/>
            <person name="Piel J."/>
            <person name="Ashoor H."/>
            <person name="Bougouffa S."/>
            <person name="Bajic V.B."/>
            <person name="Ryu T."/>
            <person name="Ravasi T."/>
            <person name="Bayer T."/>
            <person name="Micklem G."/>
            <person name="Kim H."/>
            <person name="Bhak J."/>
            <person name="Lajeunesse T.C."/>
            <person name="Voolstra C.R."/>
        </authorList>
    </citation>
    <scope>NUCLEOTIDE SEQUENCE [LARGE SCALE GENOMIC DNA]</scope>
    <source>
        <strain evidence="4 5">CCMP2467</strain>
    </source>
</reference>
<dbReference type="GO" id="GO:0016747">
    <property type="term" value="F:acyltransferase activity, transferring groups other than amino-acyl groups"/>
    <property type="evidence" value="ECO:0007669"/>
    <property type="project" value="InterPro"/>
</dbReference>
<organism evidence="4 5">
    <name type="scientific">Symbiodinium microadriaticum</name>
    <name type="common">Dinoflagellate</name>
    <name type="synonym">Zooxanthella microadriatica</name>
    <dbReference type="NCBI Taxonomy" id="2951"/>
    <lineage>
        <taxon>Eukaryota</taxon>
        <taxon>Sar</taxon>
        <taxon>Alveolata</taxon>
        <taxon>Dinophyceae</taxon>
        <taxon>Suessiales</taxon>
        <taxon>Symbiodiniaceae</taxon>
        <taxon>Symbiodinium</taxon>
    </lineage>
</organism>
<dbReference type="Proteomes" id="UP000186817">
    <property type="component" value="Unassembled WGS sequence"/>
</dbReference>
<dbReference type="AlphaFoldDB" id="A0A1Q9ED49"/>
<dbReference type="InterPro" id="IPR036291">
    <property type="entry name" value="NAD(P)-bd_dom_sf"/>
</dbReference>
<dbReference type="InterPro" id="IPR002347">
    <property type="entry name" value="SDR_fam"/>
</dbReference>
<dbReference type="Gene3D" id="3.40.50.720">
    <property type="entry name" value="NAD(P)-binding Rossmann-like Domain"/>
    <property type="match status" value="1"/>
</dbReference>
<dbReference type="OrthoDB" id="191139at2759"/>
<protein>
    <submittedName>
        <fullName evidence="4">Dehydrogenase/reductase SDR family member on chromosome X</fullName>
    </submittedName>
</protein>
<gene>
    <name evidence="4" type="primary">DHRSX</name>
    <name evidence="4" type="ORF">AK812_SmicGene11442</name>
</gene>
<dbReference type="InterPro" id="IPR016181">
    <property type="entry name" value="Acyl_CoA_acyltransferase"/>
</dbReference>
<accession>A0A1Q9ED49</accession>
<sequence length="558" mass="61902">MSPELSARLSEMEPVSAHPMTEAAGVEATSEVLRLAAAVFQDSEHPMAHAEEWDRRLQEGRGVHFVVRQEAQLVSFLTAYQSNNVQRTRATDDADSNCFHVWMAGTHPDFRGRGAMTALFHAAEKSARSRGLRYMTLNTYPTRFPDMFKLATAQWEMYEDTMGGRDMKDKDVGKVSLIKLLTCAIALPWAALALVARRPRSAHARRGVACRDGAEQATRTPILAPFQTDPPRVLLVTGATSRLGTAFARRVAEERAFDRMLLCGRNRRKGEALAAELAASGIHADFLAVDLSCQMEVRSLCSQLRGRPIHCAALLAGVTAVPTREETPDGLELHFGLNYLSRFHLVTALLENFQAAGTEMSPARVLLCGSSRHRGEPVLGFSGLGPALPVGLGDFKDMQLEDTNAYRPWKAFGQAALCNVMLAYELQKRFRDANDHIAAVCFDPGPLMTAWDLYRREENRWPGTGMAQGDKDMLAYFTRVVQDPESAAELPIALATTCSAMPSRTPQVGYTGYWELGLPALSKFPLPWNWSSSYDEELWSTLWDRSERLVQDTLHHSS</sequence>
<dbReference type="SUPFAM" id="SSF55729">
    <property type="entry name" value="Acyl-CoA N-acyltransferases (Nat)"/>
    <property type="match status" value="1"/>
</dbReference>
<dbReference type="GO" id="GO:0016491">
    <property type="term" value="F:oxidoreductase activity"/>
    <property type="evidence" value="ECO:0007669"/>
    <property type="project" value="UniProtKB-KW"/>
</dbReference>
<proteinExistence type="inferred from homology"/>
<dbReference type="Pfam" id="PF00583">
    <property type="entry name" value="Acetyltransf_1"/>
    <property type="match status" value="1"/>
</dbReference>
<dbReference type="Gene3D" id="3.40.630.30">
    <property type="match status" value="1"/>
</dbReference>
<evidence type="ECO:0000313" key="5">
    <source>
        <dbReference type="Proteomes" id="UP000186817"/>
    </source>
</evidence>
<keyword evidence="2" id="KW-0560">Oxidoreductase</keyword>
<dbReference type="PANTHER" id="PTHR24320:SF148">
    <property type="entry name" value="NAD(P)-BINDING ROSSMANN-FOLD SUPERFAMILY PROTEIN"/>
    <property type="match status" value="1"/>
</dbReference>
<feature type="domain" description="N-acetyltransferase" evidence="3">
    <location>
        <begin position="15"/>
        <end position="182"/>
    </location>
</feature>
<dbReference type="SUPFAM" id="SSF51735">
    <property type="entry name" value="NAD(P)-binding Rossmann-fold domains"/>
    <property type="match status" value="1"/>
</dbReference>
<evidence type="ECO:0000313" key="4">
    <source>
        <dbReference type="EMBL" id="OLQ05366.1"/>
    </source>
</evidence>
<evidence type="ECO:0000259" key="3">
    <source>
        <dbReference type="PROSITE" id="PS51186"/>
    </source>
</evidence>
<dbReference type="InterPro" id="IPR000182">
    <property type="entry name" value="GNAT_dom"/>
</dbReference>
<comment type="caution">
    <text evidence="4">The sequence shown here is derived from an EMBL/GenBank/DDBJ whole genome shotgun (WGS) entry which is preliminary data.</text>
</comment>
<name>A0A1Q9ED49_SYMMI</name>